<evidence type="ECO:0000256" key="1">
    <source>
        <dbReference type="SAM" id="Coils"/>
    </source>
</evidence>
<keyword evidence="3" id="KW-1185">Reference proteome</keyword>
<dbReference type="EMBL" id="JX145342">
    <property type="protein sequence ID" value="AFO72177.1"/>
    <property type="molecule type" value="Genomic_DNA"/>
</dbReference>
<gene>
    <name evidence="2" type="ORF">phiMMP04_gp40</name>
</gene>
<organism evidence="2 3">
    <name type="scientific">Clostridium phage phiMMP04</name>
    <dbReference type="NCBI Taxonomy" id="1204535"/>
    <lineage>
        <taxon>Viruses</taxon>
        <taxon>Duplodnaviria</taxon>
        <taxon>Heunggongvirae</taxon>
        <taxon>Uroviricota</taxon>
        <taxon>Caudoviricetes</taxon>
        <taxon>Sherbrookevirus</taxon>
        <taxon>Sherbrookevirus MMP04</taxon>
    </lineage>
</organism>
<sequence>MIGYKLVKNSEFLKLKEELESKKDELKLKDEELKKRLGELSELHLSKASLYMNLGMTIMEKEFYNSIIEKLFDKDFKKAISIFNKTKKLRIKNKKATEILLRVNKEEKIKEFPCRYK</sequence>
<dbReference type="OrthoDB" id="18369at10239"/>
<dbReference type="KEGG" id="vg:13997388"/>
<name>J9QD33_9CAUD</name>
<dbReference type="GeneID" id="13997388"/>
<feature type="coiled-coil region" evidence="1">
    <location>
        <begin position="9"/>
        <end position="43"/>
    </location>
</feature>
<dbReference type="RefSeq" id="YP_006990595.1">
    <property type="nucleotide sequence ID" value="NC_019422.1"/>
</dbReference>
<keyword evidence="1" id="KW-0175">Coiled coil</keyword>
<proteinExistence type="predicted"/>
<evidence type="ECO:0000313" key="3">
    <source>
        <dbReference type="Proteomes" id="UP000006091"/>
    </source>
</evidence>
<evidence type="ECO:0000313" key="2">
    <source>
        <dbReference type="EMBL" id="AFO72177.1"/>
    </source>
</evidence>
<dbReference type="Proteomes" id="UP000006091">
    <property type="component" value="Segment"/>
</dbReference>
<reference evidence="2 3" key="1">
    <citation type="journal article" date="2012" name="Appl. Environ. Microbiol.">
        <title>Evidence of in vivo prophage induction during Clostridium difficile infection.</title>
        <authorList>
            <person name="Meessen-Pinard M."/>
            <person name="Sekulovic O."/>
            <person name="Fortier L.C."/>
        </authorList>
    </citation>
    <scope>NUCLEOTIDE SEQUENCE [LARGE SCALE GENOMIC DNA]</scope>
</reference>
<protein>
    <submittedName>
        <fullName evidence="2">Uncharacterized protein</fullName>
    </submittedName>
</protein>
<accession>J9QD33</accession>